<feature type="region of interest" description="Disordered" evidence="1">
    <location>
        <begin position="115"/>
        <end position="152"/>
    </location>
</feature>
<gene>
    <name evidence="2" type="ORF">AZE42_00028</name>
</gene>
<name>A0A1J8QRT5_9AGAM</name>
<feature type="compositionally biased region" description="Low complexity" evidence="1">
    <location>
        <begin position="634"/>
        <end position="646"/>
    </location>
</feature>
<feature type="compositionally biased region" description="Basic and acidic residues" evidence="1">
    <location>
        <begin position="85"/>
        <end position="97"/>
    </location>
</feature>
<dbReference type="AlphaFoldDB" id="A0A1J8QRT5"/>
<feature type="region of interest" description="Disordered" evidence="1">
    <location>
        <begin position="312"/>
        <end position="333"/>
    </location>
</feature>
<feature type="region of interest" description="Disordered" evidence="1">
    <location>
        <begin position="1"/>
        <end position="99"/>
    </location>
</feature>
<feature type="compositionally biased region" description="Low complexity" evidence="1">
    <location>
        <begin position="46"/>
        <end position="61"/>
    </location>
</feature>
<dbReference type="EMBL" id="LVVM01002679">
    <property type="protein sequence ID" value="OJA16152.1"/>
    <property type="molecule type" value="Genomic_DNA"/>
</dbReference>
<proteinExistence type="predicted"/>
<comment type="caution">
    <text evidence="2">The sequence shown here is derived from an EMBL/GenBank/DDBJ whole genome shotgun (WGS) entry which is preliminary data.</text>
</comment>
<evidence type="ECO:0000313" key="3">
    <source>
        <dbReference type="Proteomes" id="UP000183567"/>
    </source>
</evidence>
<feature type="region of interest" description="Disordered" evidence="1">
    <location>
        <begin position="253"/>
        <end position="280"/>
    </location>
</feature>
<feature type="compositionally biased region" description="Polar residues" evidence="1">
    <location>
        <begin position="267"/>
        <end position="280"/>
    </location>
</feature>
<organism evidence="2 3">
    <name type="scientific">Rhizopogon vesiculosus</name>
    <dbReference type="NCBI Taxonomy" id="180088"/>
    <lineage>
        <taxon>Eukaryota</taxon>
        <taxon>Fungi</taxon>
        <taxon>Dikarya</taxon>
        <taxon>Basidiomycota</taxon>
        <taxon>Agaricomycotina</taxon>
        <taxon>Agaricomycetes</taxon>
        <taxon>Agaricomycetidae</taxon>
        <taxon>Boletales</taxon>
        <taxon>Suillineae</taxon>
        <taxon>Rhizopogonaceae</taxon>
        <taxon>Rhizopogon</taxon>
    </lineage>
</organism>
<evidence type="ECO:0000256" key="1">
    <source>
        <dbReference type="SAM" id="MobiDB-lite"/>
    </source>
</evidence>
<feature type="region of interest" description="Disordered" evidence="1">
    <location>
        <begin position="591"/>
        <end position="681"/>
    </location>
</feature>
<sequence length="884" mass="96648">MSAHGDDTGLPPQGVGPSLFPSIAPSPHKSISRGLGADTTSPSTYLQSRLPRGLRGSLRSSALDPSRLLAGAFTRRGKPGLFSKKHPESTTEREQHPQGEILDEFELVHREDIPTQLDDDPLAHPISELSTEGTCDKPSSDASTAPQRPAPSLTKSALYRLKNLSKASLHLSTFNSARQQVQSNCAAEISDIYLAFPRPPTHIPTPITSAHRTSSFASSTLVTANQEPDETCSTLHVSPSFSDEFIPEASQSHLVESPSDFDAHPELSSTPPQTSDHLTSPTVLEFSVGSSRKFTGSLRRFRSLSRLLRGSSTSRISDVSSGDTIRSRRRSSRATSLSLSAHSLFLYTSPCSSVVEPPADNPSNPSEAALVALACKEAVAGESSSPAPLPIPAPGSDALHPEQVKEQFHPVIKHGCVDPLELTASPSPFAASSLLSPSTRTSFIPPSPSWLSRNVQNFDQFDYRSIFPPSRISLLTDSERLGIPEISTYITSALFAPDSPRPLPVPPPFLPIPAPRSPYTPESPCKPILQRVFTDIYLATPEADRDSLATPLSIAESSLSSSSIASSSAFVSAQPSPILYHRLSTISRISAERRRQSIATRKTRLSSPRTRRHSSKENRQHHAASDHLNSQELSKSPSRKPFSPSSNTLNLSVPTSLVPLSPAPTSEKSSNPHTIFIPSSQAPDSLAHDPIPLPKDLTAFLEAFRLESCIINRPPHPQIMDYTAKNTEAVDFGGEVDYSGHQWFQEPPPRPEPQPVVEPYIPEQSVIMQNEAFDFALKAAPNVLYGRHKQYGQLGVLAWCSEFGEMIDSLKELGFRGNMFVTTRTQALRTCEEVLKLKLDIEMQIILMYLSSQVARLRRFLDGERQWDDYPTPKFPLDYRAFGS</sequence>
<reference evidence="2 3" key="1">
    <citation type="submission" date="2016-03" db="EMBL/GenBank/DDBJ databases">
        <title>Comparative genomics of the ectomycorrhizal sister species Rhizopogon vinicolor and Rhizopogon vesiculosus (Basidiomycota: Boletales) reveals a divergence of the mating type B locus.</title>
        <authorList>
            <person name="Mujic A.B."/>
            <person name="Kuo A."/>
            <person name="Tritt A."/>
            <person name="Lipzen A."/>
            <person name="Chen C."/>
            <person name="Johnson J."/>
            <person name="Sharma A."/>
            <person name="Barry K."/>
            <person name="Grigoriev I.V."/>
            <person name="Spatafora J.W."/>
        </authorList>
    </citation>
    <scope>NUCLEOTIDE SEQUENCE [LARGE SCALE GENOMIC DNA]</scope>
    <source>
        <strain evidence="2 3">AM-OR11-056</strain>
    </source>
</reference>
<feature type="compositionally biased region" description="Polar residues" evidence="1">
    <location>
        <begin position="663"/>
        <end position="681"/>
    </location>
</feature>
<evidence type="ECO:0000313" key="2">
    <source>
        <dbReference type="EMBL" id="OJA16152.1"/>
    </source>
</evidence>
<keyword evidence="3" id="KW-1185">Reference proteome</keyword>
<protein>
    <submittedName>
        <fullName evidence="2">Uncharacterized protein</fullName>
    </submittedName>
</protein>
<feature type="compositionally biased region" description="Basic and acidic residues" evidence="1">
    <location>
        <begin position="615"/>
        <end position="625"/>
    </location>
</feature>
<feature type="compositionally biased region" description="Basic residues" evidence="1">
    <location>
        <begin position="601"/>
        <end position="614"/>
    </location>
</feature>
<dbReference type="STRING" id="180088.A0A1J8QRT5"/>
<dbReference type="OrthoDB" id="2687084at2759"/>
<accession>A0A1J8QRT5</accession>
<dbReference type="Proteomes" id="UP000183567">
    <property type="component" value="Unassembled WGS sequence"/>
</dbReference>